<name>A0A7K3NK92_9BACT</name>
<dbReference type="EMBL" id="JAAGRQ010000016">
    <property type="protein sequence ID" value="NDY56223.1"/>
    <property type="molecule type" value="Genomic_DNA"/>
</dbReference>
<accession>A0A7K3NK92</accession>
<comment type="caution">
    <text evidence="1">The sequence shown here is derived from an EMBL/GenBank/DDBJ whole genome shotgun (WGS) entry which is preliminary data.</text>
</comment>
<protein>
    <submittedName>
        <fullName evidence="1">Uncharacterized protein</fullName>
    </submittedName>
</protein>
<evidence type="ECO:0000313" key="1">
    <source>
        <dbReference type="EMBL" id="NDY56223.1"/>
    </source>
</evidence>
<gene>
    <name evidence="1" type="ORF">G3N56_05610</name>
</gene>
<reference evidence="1 2" key="1">
    <citation type="submission" date="2020-02" db="EMBL/GenBank/DDBJ databases">
        <title>Comparative genomics of sulfur disproportionating microorganisms.</title>
        <authorList>
            <person name="Ward L.M."/>
            <person name="Bertran E."/>
            <person name="Johnston D.T."/>
        </authorList>
    </citation>
    <scope>NUCLEOTIDE SEQUENCE [LARGE SCALE GENOMIC DNA]</scope>
    <source>
        <strain evidence="1 2">DSM 3696</strain>
    </source>
</reference>
<evidence type="ECO:0000313" key="2">
    <source>
        <dbReference type="Proteomes" id="UP000469724"/>
    </source>
</evidence>
<dbReference type="RefSeq" id="WP_163301279.1">
    <property type="nucleotide sequence ID" value="NZ_JAAGRQ010000016.1"/>
</dbReference>
<keyword evidence="2" id="KW-1185">Reference proteome</keyword>
<dbReference type="AlphaFoldDB" id="A0A7K3NK92"/>
<organism evidence="1 2">
    <name type="scientific">Desulfolutivibrio sulfodismutans</name>
    <dbReference type="NCBI Taxonomy" id="63561"/>
    <lineage>
        <taxon>Bacteria</taxon>
        <taxon>Pseudomonadati</taxon>
        <taxon>Thermodesulfobacteriota</taxon>
        <taxon>Desulfovibrionia</taxon>
        <taxon>Desulfovibrionales</taxon>
        <taxon>Desulfovibrionaceae</taxon>
        <taxon>Desulfolutivibrio</taxon>
    </lineage>
</organism>
<dbReference type="Proteomes" id="UP000469724">
    <property type="component" value="Unassembled WGS sequence"/>
</dbReference>
<sequence length="275" mass="31007">MKERPILFSAPMVLGNRAGRKTQTRRVMRVQPPDSHTGRWTFCVSSTVRDDIDRWSFMVIDPQGAVFTERGRETCLATVRSPHLVGDRLWVRETFWQAGSYPCGLPSGEPQSLASCRGPLIHYAADGNPPDTPNRHYPTGLGGVHHFSAPDPYAMWEKRPSIHMPRGASRNTYEVVAVRPQRLLDITPADVAAEGLVRLSKDGRIWKWGLPDRDGLPGTDDHGWPWSEWRDDPVRAYLKLWDQINAARGFGSDKNPWVWAISYRDITAKAKAEAA</sequence>
<proteinExistence type="predicted"/>